<dbReference type="Pfam" id="PF22936">
    <property type="entry name" value="Pol_BBD"/>
    <property type="match status" value="1"/>
</dbReference>
<evidence type="ECO:0000313" key="6">
    <source>
        <dbReference type="Proteomes" id="UP000325577"/>
    </source>
</evidence>
<dbReference type="InterPro" id="IPR025724">
    <property type="entry name" value="GAG-pre-integrase_dom"/>
</dbReference>
<keyword evidence="6" id="KW-1185">Reference proteome</keyword>
<dbReference type="PANTHER" id="PTHR47481">
    <property type="match status" value="1"/>
</dbReference>
<sequence>MPNPNYTLWFDQDQVLLSILVSSLSKNILAQMVGISTSRAAWVALETIFSSHSRARAGAVQTRQLLSVMKKGNQSIFDYFQKIKTHADTLAAIGKPLLPHEFQSYLLGGLDSTYDAIVNAIITQSNPMRREDLFSHLLNFELQLEHHNSALEATIGSHNKFRGRGRAGRGKGGPRQQSSSRPLCQVCGKTGHTAIQCYHRFDQAYQGAPPPMVAYVTAQQSPPDANWYPDTGSTHHLTNDFQNLNIHSEPYTGSDQIHVGDGAGLSIHNIGSCKLYTSSHSFSLSHLLHVPHIQKNLIFVSQFTNDNHVFIEFHSSYFLVKDETTGRIILHGKTKDGLYRFPSDVSSSTQLQSFTCQRVSLEMWHSRMGHPSYQTVRRLISQFSIPVSTNEAPGCVFLGFSNMHRGYKCLDPSTGKIIVSRHVVFDEHVFPFSHPTPASPRPVSPQPDTTFLPFPIPFQSGPLTDISPTLFPTVATVSTPLASPPAVSDFPFVSPSTPPSSTTPCSSPSTAHDPPTLAVAADVPVARPH</sequence>
<accession>A0A5J5ATV3</accession>
<feature type="region of interest" description="Disordered" evidence="1">
    <location>
        <begin position="155"/>
        <end position="183"/>
    </location>
</feature>
<dbReference type="Pfam" id="PF14223">
    <property type="entry name" value="Retrotran_gag_2"/>
    <property type="match status" value="1"/>
</dbReference>
<feature type="compositionally biased region" description="Basic residues" evidence="1">
    <location>
        <begin position="159"/>
        <end position="169"/>
    </location>
</feature>
<dbReference type="InterPro" id="IPR057670">
    <property type="entry name" value="SH3_retrovirus"/>
</dbReference>
<evidence type="ECO:0000259" key="3">
    <source>
        <dbReference type="Pfam" id="PF22936"/>
    </source>
</evidence>
<evidence type="ECO:0000313" key="5">
    <source>
        <dbReference type="EMBL" id="KAA8533788.1"/>
    </source>
</evidence>
<dbReference type="Pfam" id="PF25597">
    <property type="entry name" value="SH3_retrovirus"/>
    <property type="match status" value="1"/>
</dbReference>
<feature type="domain" description="Retroviral polymerase SH3-like" evidence="4">
    <location>
        <begin position="395"/>
        <end position="435"/>
    </location>
</feature>
<dbReference type="InterPro" id="IPR054722">
    <property type="entry name" value="PolX-like_BBD"/>
</dbReference>
<feature type="compositionally biased region" description="Low complexity" evidence="1">
    <location>
        <begin position="499"/>
        <end position="510"/>
    </location>
</feature>
<name>A0A5J5ATV3_9ASTE</name>
<dbReference type="PANTHER" id="PTHR47481:SF22">
    <property type="entry name" value="RETROTRANSPOSON GAG DOMAIN-CONTAINING PROTEIN"/>
    <property type="match status" value="1"/>
</dbReference>
<evidence type="ECO:0000259" key="2">
    <source>
        <dbReference type="Pfam" id="PF13976"/>
    </source>
</evidence>
<feature type="domain" description="Retrovirus-related Pol polyprotein from transposon TNT 1-94-like beta-barrel" evidence="3">
    <location>
        <begin position="227"/>
        <end position="306"/>
    </location>
</feature>
<evidence type="ECO:0000259" key="4">
    <source>
        <dbReference type="Pfam" id="PF25597"/>
    </source>
</evidence>
<dbReference type="OrthoDB" id="1937754at2759"/>
<feature type="domain" description="GAG-pre-integrase" evidence="2">
    <location>
        <begin position="337"/>
        <end position="390"/>
    </location>
</feature>
<protein>
    <submittedName>
        <fullName evidence="5">Uncharacterized protein</fullName>
    </submittedName>
</protein>
<gene>
    <name evidence="5" type="ORF">F0562_031305</name>
</gene>
<dbReference type="Pfam" id="PF13976">
    <property type="entry name" value="gag_pre-integrs"/>
    <property type="match status" value="1"/>
</dbReference>
<dbReference type="AlphaFoldDB" id="A0A5J5ATV3"/>
<dbReference type="Proteomes" id="UP000325577">
    <property type="component" value="Linkage Group LG18"/>
</dbReference>
<feature type="region of interest" description="Disordered" evidence="1">
    <location>
        <begin position="492"/>
        <end position="529"/>
    </location>
</feature>
<organism evidence="5 6">
    <name type="scientific">Nyssa sinensis</name>
    <dbReference type="NCBI Taxonomy" id="561372"/>
    <lineage>
        <taxon>Eukaryota</taxon>
        <taxon>Viridiplantae</taxon>
        <taxon>Streptophyta</taxon>
        <taxon>Embryophyta</taxon>
        <taxon>Tracheophyta</taxon>
        <taxon>Spermatophyta</taxon>
        <taxon>Magnoliopsida</taxon>
        <taxon>eudicotyledons</taxon>
        <taxon>Gunneridae</taxon>
        <taxon>Pentapetalae</taxon>
        <taxon>asterids</taxon>
        <taxon>Cornales</taxon>
        <taxon>Nyssaceae</taxon>
        <taxon>Nyssa</taxon>
    </lineage>
</organism>
<proteinExistence type="predicted"/>
<evidence type="ECO:0000256" key="1">
    <source>
        <dbReference type="SAM" id="MobiDB-lite"/>
    </source>
</evidence>
<dbReference type="EMBL" id="CM018041">
    <property type="protein sequence ID" value="KAA8533788.1"/>
    <property type="molecule type" value="Genomic_DNA"/>
</dbReference>
<reference evidence="5 6" key="1">
    <citation type="submission" date="2019-09" db="EMBL/GenBank/DDBJ databases">
        <title>A chromosome-level genome assembly of the Chinese tupelo Nyssa sinensis.</title>
        <authorList>
            <person name="Yang X."/>
            <person name="Kang M."/>
            <person name="Yang Y."/>
            <person name="Xiong H."/>
            <person name="Wang M."/>
            <person name="Zhang Z."/>
            <person name="Wang Z."/>
            <person name="Wu H."/>
            <person name="Ma T."/>
            <person name="Liu J."/>
            <person name="Xi Z."/>
        </authorList>
    </citation>
    <scope>NUCLEOTIDE SEQUENCE [LARGE SCALE GENOMIC DNA]</scope>
    <source>
        <strain evidence="5">J267</strain>
        <tissue evidence="5">Leaf</tissue>
    </source>
</reference>